<dbReference type="AlphaFoldDB" id="A0A1J3FV55"/>
<reference evidence="2" key="1">
    <citation type="submission" date="2016-07" db="EMBL/GenBank/DDBJ databases">
        <title>De novo transcriptome assembly of four accessions of the metal hyperaccumulator plant Noccaea caerulescens.</title>
        <authorList>
            <person name="Blande D."/>
            <person name="Halimaa P."/>
            <person name="Tervahauta A.I."/>
            <person name="Aarts M.G."/>
            <person name="Karenlampi S.O."/>
        </authorList>
    </citation>
    <scope>NUCLEOTIDE SEQUENCE</scope>
</reference>
<evidence type="ECO:0000256" key="1">
    <source>
        <dbReference type="SAM" id="MobiDB-lite"/>
    </source>
</evidence>
<sequence length="147" mass="16823">MKPVTMRTATARRRINDEDGGCSPFNMSCLKHVIDAVDAAKERTNNLSSLAVALSAASRKMKQTEKSERKRVRESRRKKKKLLIGAKPETQAELQRWFSNLDESFRRSLMENNCNVAYKVTPKTLMEPQICGFNTDFTMNHCSEAFF</sequence>
<organism evidence="2">
    <name type="scientific">Noccaea caerulescens</name>
    <name type="common">Alpine penny-cress</name>
    <name type="synonym">Thlaspi caerulescens</name>
    <dbReference type="NCBI Taxonomy" id="107243"/>
    <lineage>
        <taxon>Eukaryota</taxon>
        <taxon>Viridiplantae</taxon>
        <taxon>Streptophyta</taxon>
        <taxon>Embryophyta</taxon>
        <taxon>Tracheophyta</taxon>
        <taxon>Spermatophyta</taxon>
        <taxon>Magnoliopsida</taxon>
        <taxon>eudicotyledons</taxon>
        <taxon>Gunneridae</taxon>
        <taxon>Pentapetalae</taxon>
        <taxon>rosids</taxon>
        <taxon>malvids</taxon>
        <taxon>Brassicales</taxon>
        <taxon>Brassicaceae</taxon>
        <taxon>Coluteocarpeae</taxon>
        <taxon>Noccaea</taxon>
    </lineage>
</organism>
<protein>
    <submittedName>
        <fullName evidence="2">Uncharacterized protein</fullName>
    </submittedName>
</protein>
<feature type="compositionally biased region" description="Basic residues" evidence="1">
    <location>
        <begin position="69"/>
        <end position="82"/>
    </location>
</feature>
<proteinExistence type="predicted"/>
<evidence type="ECO:0000313" key="2">
    <source>
        <dbReference type="EMBL" id="JAU46464.1"/>
    </source>
</evidence>
<accession>A0A1J3FV55</accession>
<dbReference type="EMBL" id="GEVK01006368">
    <property type="protein sequence ID" value="JAU46464.1"/>
    <property type="molecule type" value="Transcribed_RNA"/>
</dbReference>
<gene>
    <name evidence="2" type="ORF">LC_TR6957_c0_g1_i1_g.23517</name>
</gene>
<name>A0A1J3FV55_NOCCA</name>
<feature type="region of interest" description="Disordered" evidence="1">
    <location>
        <begin position="57"/>
        <end position="85"/>
    </location>
</feature>